<feature type="region of interest" description="Disordered" evidence="1">
    <location>
        <begin position="1"/>
        <end position="167"/>
    </location>
</feature>
<organism evidence="2 3">
    <name type="scientific">Durusdinium trenchii</name>
    <dbReference type="NCBI Taxonomy" id="1381693"/>
    <lineage>
        <taxon>Eukaryota</taxon>
        <taxon>Sar</taxon>
        <taxon>Alveolata</taxon>
        <taxon>Dinophyceae</taxon>
        <taxon>Suessiales</taxon>
        <taxon>Symbiodiniaceae</taxon>
        <taxon>Durusdinium</taxon>
    </lineage>
</organism>
<accession>A0ABP0H8G2</accession>
<feature type="compositionally biased region" description="Polar residues" evidence="1">
    <location>
        <begin position="99"/>
        <end position="109"/>
    </location>
</feature>
<feature type="compositionally biased region" description="Basic and acidic residues" evidence="1">
    <location>
        <begin position="67"/>
        <end position="98"/>
    </location>
</feature>
<reference evidence="2 3" key="1">
    <citation type="submission" date="2024-02" db="EMBL/GenBank/DDBJ databases">
        <authorList>
            <person name="Chen Y."/>
            <person name="Shah S."/>
            <person name="Dougan E. K."/>
            <person name="Thang M."/>
            <person name="Chan C."/>
        </authorList>
    </citation>
    <scope>NUCLEOTIDE SEQUENCE [LARGE SCALE GENOMIC DNA]</scope>
</reference>
<feature type="compositionally biased region" description="Polar residues" evidence="1">
    <location>
        <begin position="311"/>
        <end position="325"/>
    </location>
</feature>
<feature type="region of interest" description="Disordered" evidence="1">
    <location>
        <begin position="290"/>
        <end position="325"/>
    </location>
</feature>
<evidence type="ECO:0000313" key="3">
    <source>
        <dbReference type="Proteomes" id="UP001642484"/>
    </source>
</evidence>
<evidence type="ECO:0000313" key="2">
    <source>
        <dbReference type="EMBL" id="CAK8986519.1"/>
    </source>
</evidence>
<sequence length="325" mass="36469">MVCNFSLGPIKATPEELEASIPKRKGRAPATTSAKSKAKPSVKHNRSPQKENVASPNPNPPKRVKGKQPEEDPQKAIEELRKANERMQAELAKLRDEATSQTKGSSSSYKTPPPRHPAPSPSPKPKSKSLRQEPGPPPTCPKGVDGAETGAEIPPAPQTEGAKHARLRRLCEVKPSGKCAVPKEVHERWKKADKAERDAMVEEFEKANWAKDSEIFISRITKSISKISKLSKRKKRGWFTKEAMSRILQWSASYIKDVVAYCERPGNERLWKKDRYNPKIKKYYVVYEEGDEELSEDEERHEKKDVEAPSTMPQTPCRSQSSPAS</sequence>
<feature type="compositionally biased region" description="Pro residues" evidence="1">
    <location>
        <begin position="111"/>
        <end position="124"/>
    </location>
</feature>
<gene>
    <name evidence="2" type="ORF">CCMP2556_LOCUS536</name>
</gene>
<protein>
    <submittedName>
        <fullName evidence="2">Uncharacterized protein</fullName>
    </submittedName>
</protein>
<proteinExistence type="predicted"/>
<feature type="compositionally biased region" description="Basic residues" evidence="1">
    <location>
        <begin position="36"/>
        <end position="47"/>
    </location>
</feature>
<feature type="compositionally biased region" description="Basic and acidic residues" evidence="1">
    <location>
        <begin position="298"/>
        <end position="307"/>
    </location>
</feature>
<dbReference type="EMBL" id="CAXAMN010000115">
    <property type="protein sequence ID" value="CAK8986519.1"/>
    <property type="molecule type" value="Genomic_DNA"/>
</dbReference>
<dbReference type="Proteomes" id="UP001642484">
    <property type="component" value="Unassembled WGS sequence"/>
</dbReference>
<evidence type="ECO:0000256" key="1">
    <source>
        <dbReference type="SAM" id="MobiDB-lite"/>
    </source>
</evidence>
<comment type="caution">
    <text evidence="2">The sequence shown here is derived from an EMBL/GenBank/DDBJ whole genome shotgun (WGS) entry which is preliminary data.</text>
</comment>
<name>A0ABP0H8G2_9DINO</name>
<keyword evidence="3" id="KW-1185">Reference proteome</keyword>